<gene>
    <name evidence="3" type="ORF">DSAG12_02106</name>
</gene>
<dbReference type="SUPFAM" id="SSF52058">
    <property type="entry name" value="L domain-like"/>
    <property type="match status" value="1"/>
</dbReference>
<organism evidence="3 4">
    <name type="scientific">Promethearchaeum syntrophicum</name>
    <dbReference type="NCBI Taxonomy" id="2594042"/>
    <lineage>
        <taxon>Archaea</taxon>
        <taxon>Promethearchaeati</taxon>
        <taxon>Promethearchaeota</taxon>
        <taxon>Promethearchaeia</taxon>
        <taxon>Promethearchaeales</taxon>
        <taxon>Promethearchaeaceae</taxon>
        <taxon>Promethearchaeum</taxon>
    </lineage>
</organism>
<keyword evidence="2" id="KW-0677">Repeat</keyword>
<evidence type="ECO:0000313" key="4">
    <source>
        <dbReference type="Proteomes" id="UP000321408"/>
    </source>
</evidence>
<dbReference type="EMBL" id="CP042905">
    <property type="protein sequence ID" value="QEE16276.1"/>
    <property type="molecule type" value="Genomic_DNA"/>
</dbReference>
<dbReference type="InterPro" id="IPR025875">
    <property type="entry name" value="Leu-rich_rpt_4"/>
</dbReference>
<protein>
    <submittedName>
        <fullName evidence="3">Leucine-rich repeat domain-containing protein</fullName>
    </submittedName>
</protein>
<evidence type="ECO:0000256" key="2">
    <source>
        <dbReference type="ARBA" id="ARBA00022737"/>
    </source>
</evidence>
<proteinExistence type="predicted"/>
<keyword evidence="4" id="KW-1185">Reference proteome</keyword>
<reference evidence="3 4" key="2">
    <citation type="journal article" date="2024" name="Int. J. Syst. Evol. Microbiol.">
        <title>Promethearchaeum syntrophicum gen. nov., sp. nov., an anaerobic, obligately syntrophic archaeon, the first isolate of the lineage 'Asgard' archaea, and proposal of the new archaeal phylum Promethearchaeota phyl. nov. and kingdom Promethearchaeati regn. nov.</title>
        <authorList>
            <person name="Imachi H."/>
            <person name="Nobu M.K."/>
            <person name="Kato S."/>
            <person name="Takaki Y."/>
            <person name="Miyazaki M."/>
            <person name="Miyata M."/>
            <person name="Ogawara M."/>
            <person name="Saito Y."/>
            <person name="Sakai S."/>
            <person name="Tahara Y.O."/>
            <person name="Takano Y."/>
            <person name="Tasumi E."/>
            <person name="Uematsu K."/>
            <person name="Yoshimura T."/>
            <person name="Itoh T."/>
            <person name="Ohkuma M."/>
            <person name="Takai K."/>
        </authorList>
    </citation>
    <scope>NUCLEOTIDE SEQUENCE [LARGE SCALE GENOMIC DNA]</scope>
    <source>
        <strain evidence="3 4">MK-D1</strain>
    </source>
</reference>
<name>A0A5B9DC61_9ARCH</name>
<reference evidence="3 4" key="1">
    <citation type="journal article" date="2020" name="Nature">
        <title>Isolation of an archaeon at the prokaryote-eukaryote interface.</title>
        <authorList>
            <person name="Imachi H."/>
            <person name="Nobu M.K."/>
            <person name="Nakahara N."/>
            <person name="Morono Y."/>
            <person name="Ogawara M."/>
            <person name="Takaki Y."/>
            <person name="Takano Y."/>
            <person name="Uematsu K."/>
            <person name="Ikuta T."/>
            <person name="Ito M."/>
            <person name="Matsui Y."/>
            <person name="Miyazaki M."/>
            <person name="Murata K."/>
            <person name="Saito Y."/>
            <person name="Sakai S."/>
            <person name="Song C."/>
            <person name="Tasumi E."/>
            <person name="Yamanaka Y."/>
            <person name="Yamaguchi T."/>
            <person name="Kamagata Y."/>
            <person name="Tamaki H."/>
            <person name="Takai K."/>
        </authorList>
    </citation>
    <scope>NUCLEOTIDE SEQUENCE [LARGE SCALE GENOMIC DNA]</scope>
    <source>
        <strain evidence="3 4">MK-D1</strain>
    </source>
</reference>
<dbReference type="RefSeq" id="WP_147663154.1">
    <property type="nucleotide sequence ID" value="NZ_CP042905.2"/>
</dbReference>
<dbReference type="InterPro" id="IPR001611">
    <property type="entry name" value="Leu-rich_rpt"/>
</dbReference>
<evidence type="ECO:0000256" key="1">
    <source>
        <dbReference type="ARBA" id="ARBA00022614"/>
    </source>
</evidence>
<accession>A0A5B9DC61</accession>
<keyword evidence="1" id="KW-0433">Leucine-rich repeat</keyword>
<dbReference type="Pfam" id="PF13516">
    <property type="entry name" value="LRR_6"/>
    <property type="match status" value="1"/>
</dbReference>
<dbReference type="AlphaFoldDB" id="A0A5B9DC61"/>
<dbReference type="PANTHER" id="PTHR46652">
    <property type="entry name" value="LEUCINE-RICH REPEAT AND IQ DOMAIN-CONTAINING PROTEIN 1-RELATED"/>
    <property type="match status" value="1"/>
</dbReference>
<dbReference type="GeneID" id="41330096"/>
<dbReference type="SMART" id="SM00365">
    <property type="entry name" value="LRR_SD22"/>
    <property type="match status" value="4"/>
</dbReference>
<dbReference type="InterPro" id="IPR050836">
    <property type="entry name" value="SDS22/Internalin_LRR"/>
</dbReference>
<dbReference type="PANTHER" id="PTHR46652:SF3">
    <property type="entry name" value="LEUCINE-RICH REPEAT-CONTAINING PROTEIN 9"/>
    <property type="match status" value="1"/>
</dbReference>
<dbReference type="Gene3D" id="3.80.10.10">
    <property type="entry name" value="Ribonuclease Inhibitor"/>
    <property type="match status" value="1"/>
</dbReference>
<sequence length="214" mass="24458">MGFYDPREKLKGITDTEEHRLIKGLMDLISNVFGFNFNIENGHVVEIQMISTGLASIPRSLPKFPNLYKLQLQTNKIKKLRVLDQCENLQILNLSDNHLDSTGLALLPKLSALKSADFSYNKIDSMENFANLRELESLNLGYNEIKEIPALPNLSRLKFLDLTGNPIEKLENLQYLENLISIKLDVSRLLLKENEILKGGIDEIKEYCRNLLNN</sequence>
<dbReference type="Pfam" id="PF12799">
    <property type="entry name" value="LRR_4"/>
    <property type="match status" value="1"/>
</dbReference>
<dbReference type="PROSITE" id="PS51450">
    <property type="entry name" value="LRR"/>
    <property type="match status" value="3"/>
</dbReference>
<dbReference type="InterPro" id="IPR032675">
    <property type="entry name" value="LRR_dom_sf"/>
</dbReference>
<dbReference type="Proteomes" id="UP000321408">
    <property type="component" value="Chromosome"/>
</dbReference>
<evidence type="ECO:0000313" key="3">
    <source>
        <dbReference type="EMBL" id="QEE16276.1"/>
    </source>
</evidence>
<dbReference type="KEGG" id="psyt:DSAG12_02106"/>